<protein>
    <submittedName>
        <fullName evidence="2">Uncharacterized protein</fullName>
    </submittedName>
</protein>
<proteinExistence type="predicted"/>
<organism evidence="2 3">
    <name type="scientific">Myotis myotis</name>
    <name type="common">Greater mouse-eared bat</name>
    <name type="synonym">Vespertilio myotis</name>
    <dbReference type="NCBI Taxonomy" id="51298"/>
    <lineage>
        <taxon>Eukaryota</taxon>
        <taxon>Metazoa</taxon>
        <taxon>Chordata</taxon>
        <taxon>Craniata</taxon>
        <taxon>Vertebrata</taxon>
        <taxon>Euteleostomi</taxon>
        <taxon>Mammalia</taxon>
        <taxon>Eutheria</taxon>
        <taxon>Laurasiatheria</taxon>
        <taxon>Chiroptera</taxon>
        <taxon>Yangochiroptera</taxon>
        <taxon>Vespertilionidae</taxon>
        <taxon>Myotis</taxon>
    </lineage>
</organism>
<dbReference type="AlphaFoldDB" id="A0A7J7ZWK3"/>
<name>A0A7J7ZWK3_MYOMY</name>
<dbReference type="Proteomes" id="UP000527355">
    <property type="component" value="Unassembled WGS sequence"/>
</dbReference>
<sequence length="183" mass="18969">MGAFRAVARSTAPMSKPEGQGRGFAAGVSARQRSPLRSGAQQRLLARPRPLLWGSLNPALGRPQPGDLSLGAAPSPGSPDEAGSPRFMLQTSSAGTGRRELLAASQGKAPSLHVVACGDTRSAVSLFAQVALAQVAWPVLVPLGASSAYNVLPRPLPCSPVLSPWSLRHLVLEYTSPFCPVAS</sequence>
<comment type="caution">
    <text evidence="2">The sequence shown here is derived from an EMBL/GenBank/DDBJ whole genome shotgun (WGS) entry which is preliminary data.</text>
</comment>
<dbReference type="EMBL" id="JABWUV010000002">
    <property type="protein sequence ID" value="KAF6378677.1"/>
    <property type="molecule type" value="Genomic_DNA"/>
</dbReference>
<evidence type="ECO:0000313" key="2">
    <source>
        <dbReference type="EMBL" id="KAF6378677.1"/>
    </source>
</evidence>
<evidence type="ECO:0000256" key="1">
    <source>
        <dbReference type="SAM" id="MobiDB-lite"/>
    </source>
</evidence>
<keyword evidence="3" id="KW-1185">Reference proteome</keyword>
<reference evidence="2 3" key="1">
    <citation type="journal article" date="2020" name="Nature">
        <title>Six reference-quality genomes reveal evolution of bat adaptations.</title>
        <authorList>
            <person name="Jebb D."/>
            <person name="Huang Z."/>
            <person name="Pippel M."/>
            <person name="Hughes G.M."/>
            <person name="Lavrichenko K."/>
            <person name="Devanna P."/>
            <person name="Winkler S."/>
            <person name="Jermiin L.S."/>
            <person name="Skirmuntt E.C."/>
            <person name="Katzourakis A."/>
            <person name="Burkitt-Gray L."/>
            <person name="Ray D.A."/>
            <person name="Sullivan K.A.M."/>
            <person name="Roscito J.G."/>
            <person name="Kirilenko B.M."/>
            <person name="Davalos L.M."/>
            <person name="Corthals A.P."/>
            <person name="Power M.L."/>
            <person name="Jones G."/>
            <person name="Ransome R.D."/>
            <person name="Dechmann D.K.N."/>
            <person name="Locatelli A.G."/>
            <person name="Puechmaille S.J."/>
            <person name="Fedrigo O."/>
            <person name="Jarvis E.D."/>
            <person name="Hiller M."/>
            <person name="Vernes S.C."/>
            <person name="Myers E.W."/>
            <person name="Teeling E.C."/>
        </authorList>
    </citation>
    <scope>NUCLEOTIDE SEQUENCE [LARGE SCALE GENOMIC DNA]</scope>
    <source>
        <strain evidence="2">MMyoMyo1</strain>
        <tissue evidence="2">Flight muscle</tissue>
    </source>
</reference>
<evidence type="ECO:0000313" key="3">
    <source>
        <dbReference type="Proteomes" id="UP000527355"/>
    </source>
</evidence>
<gene>
    <name evidence="2" type="ORF">mMyoMyo1_009605</name>
</gene>
<feature type="region of interest" description="Disordered" evidence="1">
    <location>
        <begin position="63"/>
        <end position="89"/>
    </location>
</feature>
<feature type="region of interest" description="Disordered" evidence="1">
    <location>
        <begin position="1"/>
        <end position="42"/>
    </location>
</feature>
<accession>A0A7J7ZWK3</accession>